<dbReference type="GeneID" id="76628675"/>
<protein>
    <submittedName>
        <fullName evidence="3">PH domain-containing protein</fullName>
    </submittedName>
</protein>
<proteinExistence type="predicted"/>
<dbReference type="EMBL" id="JBHSZI010000001">
    <property type="protein sequence ID" value="MFC7056892.1"/>
    <property type="molecule type" value="Genomic_DNA"/>
</dbReference>
<reference evidence="3 4" key="1">
    <citation type="journal article" date="2019" name="Int. J. Syst. Evol. Microbiol.">
        <title>The Global Catalogue of Microorganisms (GCM) 10K type strain sequencing project: providing services to taxonomists for standard genome sequencing and annotation.</title>
        <authorList>
            <consortium name="The Broad Institute Genomics Platform"/>
            <consortium name="The Broad Institute Genome Sequencing Center for Infectious Disease"/>
            <person name="Wu L."/>
            <person name="Ma J."/>
        </authorList>
    </citation>
    <scope>NUCLEOTIDE SEQUENCE [LARGE SCALE GENOMIC DNA]</scope>
    <source>
        <strain evidence="3 4">JCM 30072</strain>
    </source>
</reference>
<evidence type="ECO:0000313" key="3">
    <source>
        <dbReference type="EMBL" id="MFC7056892.1"/>
    </source>
</evidence>
<organism evidence="3 4">
    <name type="scientific">Halovenus salina</name>
    <dbReference type="NCBI Taxonomy" id="1510225"/>
    <lineage>
        <taxon>Archaea</taxon>
        <taxon>Methanobacteriati</taxon>
        <taxon>Methanobacteriota</taxon>
        <taxon>Stenosarchaea group</taxon>
        <taxon>Halobacteria</taxon>
        <taxon>Halobacteriales</taxon>
        <taxon>Haloarculaceae</taxon>
        <taxon>Halovenus</taxon>
    </lineage>
</organism>
<dbReference type="AlphaFoldDB" id="A0ABD5VVS4"/>
<accession>A0ABD5VVS4</accession>
<keyword evidence="1" id="KW-0812">Transmembrane</keyword>
<comment type="caution">
    <text evidence="3">The sequence shown here is derived from an EMBL/GenBank/DDBJ whole genome shotgun (WGS) entry which is preliminary data.</text>
</comment>
<keyword evidence="1" id="KW-0472">Membrane</keyword>
<dbReference type="PANTHER" id="PTHR37938:SF1">
    <property type="entry name" value="BLL0215 PROTEIN"/>
    <property type="match status" value="1"/>
</dbReference>
<feature type="transmembrane region" description="Helical" evidence="1">
    <location>
        <begin position="216"/>
        <end position="236"/>
    </location>
</feature>
<keyword evidence="4" id="KW-1185">Reference proteome</keyword>
<feature type="transmembrane region" description="Helical" evidence="1">
    <location>
        <begin position="12"/>
        <end position="38"/>
    </location>
</feature>
<dbReference type="PANTHER" id="PTHR37938">
    <property type="entry name" value="BLL0215 PROTEIN"/>
    <property type="match status" value="1"/>
</dbReference>
<evidence type="ECO:0000256" key="1">
    <source>
        <dbReference type="SAM" id="Phobius"/>
    </source>
</evidence>
<keyword evidence="1" id="KW-1133">Transmembrane helix</keyword>
<name>A0ABD5VVS4_9EURY</name>
<dbReference type="Pfam" id="PF03703">
    <property type="entry name" value="bPH_2"/>
    <property type="match status" value="1"/>
</dbReference>
<feature type="transmembrane region" description="Helical" evidence="1">
    <location>
        <begin position="191"/>
        <end position="210"/>
    </location>
</feature>
<feature type="transmembrane region" description="Helical" evidence="1">
    <location>
        <begin position="58"/>
        <end position="79"/>
    </location>
</feature>
<evidence type="ECO:0000259" key="2">
    <source>
        <dbReference type="Pfam" id="PF03703"/>
    </source>
</evidence>
<evidence type="ECO:0000313" key="4">
    <source>
        <dbReference type="Proteomes" id="UP001596445"/>
    </source>
</evidence>
<gene>
    <name evidence="3" type="ORF">ACFQQG_00235</name>
</gene>
<sequence>MERRPEAANSSPVAVLPGAAIRGGVLGLVFAAFAYLYLVEFWEWTGAFFGPLSSVRMVVALGVAPVTLCLVLALAVLGYSRRRYKLTDDEVVEHRGLLRMKTRALPYDEITDVHLSQSTFQQFFDVGTIRINDQDASETGQNEAMRLRFVTNPNAVYDRLRDEGESRSTPRLSVDPDPLAAVTTSVTRGALAGPLFGFVPTVFLAAALQGQGYSTAQGLLLGVGLVAGAVLIRGAAIFRRYDDRTYEVYEERVEEVGSASTTAVAFDDVDDVLVHDSVGRLGFTGDGVSLLATDTPSHVPEASTETARTRVELIDADGEVLLSIRYISAVDRLCSHLADGMAAAGSAARD</sequence>
<dbReference type="InterPro" id="IPR005182">
    <property type="entry name" value="YdbS-like_PH"/>
</dbReference>
<dbReference type="Proteomes" id="UP001596445">
    <property type="component" value="Unassembled WGS sequence"/>
</dbReference>
<feature type="domain" description="YdbS-like PH" evidence="2">
    <location>
        <begin position="79"/>
        <end position="159"/>
    </location>
</feature>
<dbReference type="RefSeq" id="WP_267162596.1">
    <property type="nucleotide sequence ID" value="NZ_CP112972.1"/>
</dbReference>